<feature type="domain" description="DNA polymerase helix-hairpin-helix motif" evidence="1">
    <location>
        <begin position="106"/>
        <end position="157"/>
    </location>
</feature>
<dbReference type="Proteomes" id="UP000467635">
    <property type="component" value="Unassembled WGS sequence"/>
</dbReference>
<evidence type="ECO:0000313" key="3">
    <source>
        <dbReference type="EMBL" id="MSE09563.1"/>
    </source>
</evidence>
<dbReference type="Pfam" id="PF14579">
    <property type="entry name" value="HHH_6"/>
    <property type="match status" value="1"/>
</dbReference>
<evidence type="ECO:0000259" key="1">
    <source>
        <dbReference type="Pfam" id="PF14579"/>
    </source>
</evidence>
<gene>
    <name evidence="3" type="ORF">GKC33_13045</name>
</gene>
<dbReference type="InterPro" id="IPR004805">
    <property type="entry name" value="DnaE2/DnaE/PolC"/>
</dbReference>
<dbReference type="PANTHER" id="PTHR32294">
    <property type="entry name" value="DNA POLYMERASE III SUBUNIT ALPHA"/>
    <property type="match status" value="1"/>
</dbReference>
<comment type="caution">
    <text evidence="3">The sequence shown here is derived from an EMBL/GenBank/DDBJ whole genome shotgun (WGS) entry which is preliminary data.</text>
</comment>
<dbReference type="GO" id="GO:0008408">
    <property type="term" value="F:3'-5' exonuclease activity"/>
    <property type="evidence" value="ECO:0007669"/>
    <property type="project" value="InterPro"/>
</dbReference>
<dbReference type="EMBL" id="WKKX01000982">
    <property type="protein sequence ID" value="MSE09563.1"/>
    <property type="molecule type" value="Genomic_DNA"/>
</dbReference>
<feature type="non-terminal residue" evidence="3">
    <location>
        <position position="1"/>
    </location>
</feature>
<dbReference type="InterPro" id="IPR029460">
    <property type="entry name" value="DNAPol_HHH"/>
</dbReference>
<dbReference type="Pfam" id="PF17657">
    <property type="entry name" value="DNA_pol3_finger"/>
    <property type="match status" value="1"/>
</dbReference>
<evidence type="ECO:0000313" key="4">
    <source>
        <dbReference type="Proteomes" id="UP000467635"/>
    </source>
</evidence>
<name>A0A7X2ST84_9LACO</name>
<dbReference type="AlphaFoldDB" id="A0A7X2ST84"/>
<accession>A0A7X2ST84</accession>
<organism evidence="3 4">
    <name type="scientific">Ligilactobacillus salivarius</name>
    <dbReference type="NCBI Taxonomy" id="1624"/>
    <lineage>
        <taxon>Bacteria</taxon>
        <taxon>Bacillati</taxon>
        <taxon>Bacillota</taxon>
        <taxon>Bacilli</taxon>
        <taxon>Lactobacillales</taxon>
        <taxon>Lactobacillaceae</taxon>
        <taxon>Ligilactobacillus</taxon>
    </lineage>
</organism>
<proteinExistence type="predicted"/>
<dbReference type="InterPro" id="IPR040982">
    <property type="entry name" value="DNA_pol3_finger"/>
</dbReference>
<evidence type="ECO:0000259" key="2">
    <source>
        <dbReference type="Pfam" id="PF17657"/>
    </source>
</evidence>
<reference evidence="3 4" key="1">
    <citation type="submission" date="2019-11" db="EMBL/GenBank/DDBJ databases">
        <title>Draft Genome Sequence of Plant Growth-Promoting Rhizosphere-Associated Bacteria.</title>
        <authorList>
            <person name="Vasilyev I.Y."/>
            <person name="Radchenko V."/>
            <person name="Ilnitskaya E.V."/>
        </authorList>
    </citation>
    <scope>NUCLEOTIDE SEQUENCE [LARGE SCALE GENOMIC DNA]</scope>
    <source>
        <strain evidence="3 4">VRA_01-1sq_f</strain>
    </source>
</reference>
<feature type="domain" description="DNA polymerase III alpha subunit finger" evidence="2">
    <location>
        <begin position="1"/>
        <end position="33"/>
    </location>
</feature>
<sequence length="158" mass="18147">GQADSLRRAMSKKKHDIISRMEVMFINGAMKKGYTHEVAKKVYAYIMEFGDYGFNRSHAVAYSKMSFELAYIKAHYPAAFFAALLNSVIGNPRKTKDYVLEAKNKGVKVHHPDINISQSLYILRNGEIYFGLSCIKSLRKNFLQDILQERKRSGIFKN</sequence>
<dbReference type="Gene3D" id="1.10.150.870">
    <property type="match status" value="1"/>
</dbReference>
<protein>
    <submittedName>
        <fullName evidence="3">DNA polymerase III subunit alpha</fullName>
    </submittedName>
</protein>
<feature type="non-terminal residue" evidence="3">
    <location>
        <position position="158"/>
    </location>
</feature>
<dbReference type="PANTHER" id="PTHR32294:SF0">
    <property type="entry name" value="DNA POLYMERASE III SUBUNIT ALPHA"/>
    <property type="match status" value="1"/>
</dbReference>
<dbReference type="GO" id="GO:0006260">
    <property type="term" value="P:DNA replication"/>
    <property type="evidence" value="ECO:0007669"/>
    <property type="project" value="InterPro"/>
</dbReference>